<name>A0A9N9LB44_9HELO</name>
<evidence type="ECO:0000256" key="1">
    <source>
        <dbReference type="ARBA" id="ARBA00010088"/>
    </source>
</evidence>
<keyword evidence="5" id="KW-1185">Reference proteome</keyword>
<dbReference type="PANTHER" id="PTHR43248:SF25">
    <property type="entry name" value="AB HYDROLASE-1 DOMAIN-CONTAINING PROTEIN-RELATED"/>
    <property type="match status" value="1"/>
</dbReference>
<proteinExistence type="inferred from homology"/>
<gene>
    <name evidence="4" type="ORF">HYALB_00003312</name>
</gene>
<organism evidence="4 5">
    <name type="scientific">Hymenoscyphus albidus</name>
    <dbReference type="NCBI Taxonomy" id="595503"/>
    <lineage>
        <taxon>Eukaryota</taxon>
        <taxon>Fungi</taxon>
        <taxon>Dikarya</taxon>
        <taxon>Ascomycota</taxon>
        <taxon>Pezizomycotina</taxon>
        <taxon>Leotiomycetes</taxon>
        <taxon>Helotiales</taxon>
        <taxon>Helotiaceae</taxon>
        <taxon>Hymenoscyphus</taxon>
    </lineage>
</organism>
<dbReference type="PANTHER" id="PTHR43248">
    <property type="entry name" value="2-SUCCINYL-6-HYDROXY-2,4-CYCLOHEXADIENE-1-CARBOXYLATE SYNTHASE"/>
    <property type="match status" value="1"/>
</dbReference>
<dbReference type="AlphaFoldDB" id="A0A9N9LB44"/>
<dbReference type="SUPFAM" id="SSF53474">
    <property type="entry name" value="alpha/beta-Hydrolases"/>
    <property type="match status" value="1"/>
</dbReference>
<evidence type="ECO:0000256" key="2">
    <source>
        <dbReference type="ARBA" id="ARBA00022801"/>
    </source>
</evidence>
<evidence type="ECO:0008006" key="6">
    <source>
        <dbReference type="Google" id="ProtNLM"/>
    </source>
</evidence>
<accession>A0A9N9LB44</accession>
<dbReference type="InterPro" id="IPR029058">
    <property type="entry name" value="AB_hydrolase_fold"/>
</dbReference>
<evidence type="ECO:0000313" key="5">
    <source>
        <dbReference type="Proteomes" id="UP000701801"/>
    </source>
</evidence>
<dbReference type="EMBL" id="CAJVRM010000031">
    <property type="protein sequence ID" value="CAG8971974.1"/>
    <property type="molecule type" value="Genomic_DNA"/>
</dbReference>
<dbReference type="Gene3D" id="3.40.50.1820">
    <property type="entry name" value="alpha/beta hydrolase"/>
    <property type="match status" value="1"/>
</dbReference>
<protein>
    <recommendedName>
        <fullName evidence="6">AB hydrolase-1 domain-containing protein</fullName>
    </recommendedName>
</protein>
<evidence type="ECO:0000313" key="4">
    <source>
        <dbReference type="EMBL" id="CAG8971974.1"/>
    </source>
</evidence>
<sequence length="479" mass="51931">MKFPLFLVFSAFIAATTANTSPPYTFQQIKPSKTLKWHPCNPGFLCAKLSVPLSYQNHSLGLASVPLLKYPATTNSSSGPYQGMLLLNPGGPGASGVEEAFTSGPLIQSIIGSNWDVGKDVNPVTGLKGRGVARVTDEFYEEFIEFGREVGKECEERSGGVRDAGPHMSTATVARDLISIIDAFALTPDGKRSAKPSNLLNYYGISDGTFLGQAFASMFPSQVGNVILDGVVDPAGYLTNFTSASVSHLDELLAAFFVYCHEAGSSKCAYNTGSTPKDIFNRFNASFMQLDPRKAESEGWSNATELQDALLTLKVSLLSPAHSPFEYFPIIPQVLLDLESALQNQTLSSWALATGAIFGSPGPANYKSPDWRLGTLCSDQNNKWYNKTLEDLRHQLKALKEQSIIGEVWSMAVLGCLGWGVKAEEIFEGPFGGVTETPILFVGNTYDGATPIEKLVFVCCLLWSETNIYLECDIVSEEL</sequence>
<dbReference type="GO" id="GO:0016787">
    <property type="term" value="F:hydrolase activity"/>
    <property type="evidence" value="ECO:0007669"/>
    <property type="project" value="UniProtKB-KW"/>
</dbReference>
<dbReference type="InterPro" id="IPR051601">
    <property type="entry name" value="Serine_prot/Carboxylest_S33"/>
</dbReference>
<dbReference type="Proteomes" id="UP000701801">
    <property type="component" value="Unassembled WGS sequence"/>
</dbReference>
<evidence type="ECO:0000256" key="3">
    <source>
        <dbReference type="SAM" id="SignalP"/>
    </source>
</evidence>
<keyword evidence="3" id="KW-0732">Signal</keyword>
<keyword evidence="2" id="KW-0378">Hydrolase</keyword>
<reference evidence="4" key="1">
    <citation type="submission" date="2021-07" db="EMBL/GenBank/DDBJ databases">
        <authorList>
            <person name="Durling M."/>
        </authorList>
    </citation>
    <scope>NUCLEOTIDE SEQUENCE</scope>
</reference>
<comment type="caution">
    <text evidence="4">The sequence shown here is derived from an EMBL/GenBank/DDBJ whole genome shotgun (WGS) entry which is preliminary data.</text>
</comment>
<comment type="similarity">
    <text evidence="1">Belongs to the peptidase S33 family.</text>
</comment>
<feature type="chain" id="PRO_5040325301" description="AB hydrolase-1 domain-containing protein" evidence="3">
    <location>
        <begin position="19"/>
        <end position="479"/>
    </location>
</feature>
<dbReference type="OrthoDB" id="425534at2759"/>
<feature type="signal peptide" evidence="3">
    <location>
        <begin position="1"/>
        <end position="18"/>
    </location>
</feature>